<organism evidence="1 2">
    <name type="scientific">Suhomyces tanzawaensis NRRL Y-17324</name>
    <dbReference type="NCBI Taxonomy" id="984487"/>
    <lineage>
        <taxon>Eukaryota</taxon>
        <taxon>Fungi</taxon>
        <taxon>Dikarya</taxon>
        <taxon>Ascomycota</taxon>
        <taxon>Saccharomycotina</taxon>
        <taxon>Pichiomycetes</taxon>
        <taxon>Debaryomycetaceae</taxon>
        <taxon>Suhomyces</taxon>
    </lineage>
</organism>
<dbReference type="RefSeq" id="XP_020061731.1">
    <property type="nucleotide sequence ID" value="XM_020208539.1"/>
</dbReference>
<gene>
    <name evidence="1" type="ORF">CANTADRAFT_338980</name>
</gene>
<name>A0A1E4SAS3_9ASCO</name>
<evidence type="ECO:0000313" key="2">
    <source>
        <dbReference type="Proteomes" id="UP000094285"/>
    </source>
</evidence>
<dbReference type="Proteomes" id="UP000094285">
    <property type="component" value="Unassembled WGS sequence"/>
</dbReference>
<sequence>MIHQFSPLLKFLVSNMNTYFRWYNPFRYNFWKQTAKDCMHTSGGLHAAAISVLHGIVANPILTSGNFYQGSSELIEDGVLLFILCNFKILRWLKAT</sequence>
<proteinExistence type="predicted"/>
<evidence type="ECO:0000313" key="1">
    <source>
        <dbReference type="EMBL" id="ODV76609.1"/>
    </source>
</evidence>
<dbReference type="GeneID" id="30982676"/>
<dbReference type="EMBL" id="KV453919">
    <property type="protein sequence ID" value="ODV76609.1"/>
    <property type="molecule type" value="Genomic_DNA"/>
</dbReference>
<protein>
    <submittedName>
        <fullName evidence="1">Uncharacterized protein</fullName>
    </submittedName>
</protein>
<keyword evidence="2" id="KW-1185">Reference proteome</keyword>
<accession>A0A1E4SAS3</accession>
<reference evidence="2" key="1">
    <citation type="submission" date="2016-05" db="EMBL/GenBank/DDBJ databases">
        <title>Comparative genomics of biotechnologically important yeasts.</title>
        <authorList>
            <consortium name="DOE Joint Genome Institute"/>
            <person name="Riley R."/>
            <person name="Haridas S."/>
            <person name="Wolfe K.H."/>
            <person name="Lopes M.R."/>
            <person name="Hittinger C.T."/>
            <person name="Goker M."/>
            <person name="Salamov A."/>
            <person name="Wisecaver J."/>
            <person name="Long T.M."/>
            <person name="Aerts A.L."/>
            <person name="Barry K."/>
            <person name="Choi C."/>
            <person name="Clum A."/>
            <person name="Coughlan A.Y."/>
            <person name="Deshpande S."/>
            <person name="Douglass A.P."/>
            <person name="Hanson S.J."/>
            <person name="Klenk H.-P."/>
            <person name="Labutti K."/>
            <person name="Lapidus A."/>
            <person name="Lindquist E."/>
            <person name="Lipzen A."/>
            <person name="Meier-Kolthoff J.P."/>
            <person name="Ohm R.A."/>
            <person name="Otillar R.P."/>
            <person name="Pangilinan J."/>
            <person name="Peng Y."/>
            <person name="Rokas A."/>
            <person name="Rosa C.A."/>
            <person name="Scheuner C."/>
            <person name="Sibirny A.A."/>
            <person name="Slot J.C."/>
            <person name="Stielow J.B."/>
            <person name="Sun H."/>
            <person name="Kurtzman C.P."/>
            <person name="Blackwell M."/>
            <person name="Grigoriev I.V."/>
            <person name="Jeffries T.W."/>
        </authorList>
    </citation>
    <scope>NUCLEOTIDE SEQUENCE [LARGE SCALE GENOMIC DNA]</scope>
    <source>
        <strain evidence="2">NRRL Y-17324</strain>
    </source>
</reference>
<dbReference type="AlphaFoldDB" id="A0A1E4SAS3"/>